<evidence type="ECO:0000313" key="12">
    <source>
        <dbReference type="Proteomes" id="UP001501594"/>
    </source>
</evidence>
<evidence type="ECO:0000256" key="7">
    <source>
        <dbReference type="ARBA" id="ARBA00022824"/>
    </source>
</evidence>
<feature type="transmembrane region" description="Helical" evidence="10">
    <location>
        <begin position="229"/>
        <end position="249"/>
    </location>
</feature>
<evidence type="ECO:0000256" key="2">
    <source>
        <dbReference type="ARBA" id="ARBA00004687"/>
    </source>
</evidence>
<keyword evidence="4" id="KW-0328">Glycosyltransferase</keyword>
<keyword evidence="12" id="KW-1185">Reference proteome</keyword>
<protein>
    <recommendedName>
        <fullName evidence="13">Mannosyltransferase PIG-V</fullName>
    </recommendedName>
</protein>
<evidence type="ECO:0000256" key="3">
    <source>
        <dbReference type="ARBA" id="ARBA00022502"/>
    </source>
</evidence>
<evidence type="ECO:0000256" key="1">
    <source>
        <dbReference type="ARBA" id="ARBA00004477"/>
    </source>
</evidence>
<feature type="transmembrane region" description="Helical" evidence="10">
    <location>
        <begin position="141"/>
        <end position="161"/>
    </location>
</feature>
<feature type="transmembrane region" description="Helical" evidence="10">
    <location>
        <begin position="283"/>
        <end position="309"/>
    </location>
</feature>
<evidence type="ECO:0008006" key="13">
    <source>
        <dbReference type="Google" id="ProtNLM"/>
    </source>
</evidence>
<accession>A0ABP8E2S4</accession>
<keyword evidence="8 10" id="KW-1133">Transmembrane helix</keyword>
<dbReference type="PANTHER" id="PTHR12468">
    <property type="entry name" value="GPI MANNOSYLTRANSFERASE 2"/>
    <property type="match status" value="1"/>
</dbReference>
<comment type="caution">
    <text evidence="11">The sequence shown here is derived from an EMBL/GenBank/DDBJ whole genome shotgun (WGS) entry which is preliminary data.</text>
</comment>
<dbReference type="InterPro" id="IPR007315">
    <property type="entry name" value="PIG-V/Gpi18"/>
</dbReference>
<keyword evidence="7" id="KW-0256">Endoplasmic reticulum</keyword>
<proteinExistence type="predicted"/>
<evidence type="ECO:0000256" key="4">
    <source>
        <dbReference type="ARBA" id="ARBA00022676"/>
    </source>
</evidence>
<evidence type="ECO:0000256" key="10">
    <source>
        <dbReference type="SAM" id="Phobius"/>
    </source>
</evidence>
<evidence type="ECO:0000256" key="6">
    <source>
        <dbReference type="ARBA" id="ARBA00022692"/>
    </source>
</evidence>
<feature type="transmembrane region" description="Helical" evidence="10">
    <location>
        <begin position="12"/>
        <end position="35"/>
    </location>
</feature>
<dbReference type="PANTHER" id="PTHR12468:SF2">
    <property type="entry name" value="GPI MANNOSYLTRANSFERASE 2"/>
    <property type="match status" value="1"/>
</dbReference>
<feature type="transmembrane region" description="Helical" evidence="10">
    <location>
        <begin position="199"/>
        <end position="217"/>
    </location>
</feature>
<comment type="subcellular location">
    <subcellularLocation>
        <location evidence="1">Endoplasmic reticulum membrane</location>
        <topology evidence="1">Multi-pass membrane protein</topology>
    </subcellularLocation>
</comment>
<keyword evidence="3" id="KW-0337">GPI-anchor biosynthesis</keyword>
<feature type="transmembrane region" description="Helical" evidence="10">
    <location>
        <begin position="329"/>
        <end position="355"/>
    </location>
</feature>
<evidence type="ECO:0000256" key="5">
    <source>
        <dbReference type="ARBA" id="ARBA00022679"/>
    </source>
</evidence>
<feature type="transmembrane region" description="Helical" evidence="10">
    <location>
        <begin position="109"/>
        <end position="129"/>
    </location>
</feature>
<keyword evidence="6 10" id="KW-0812">Transmembrane</keyword>
<sequence>MRRVRIPRPWLAVLAVYAASRVVSTLLLGAVFLLATAKGWTFASYRAHPTFFTFSGSWDASAYKTIAEHGYPTSLPLDASGNVLPNPWAFLPVFPGIVRAVTGVTGLGFYPAGVAVATVSGFGAALMLYRLLILRVPSRRALFAVVLFTVGPMGFLLQTAYAESAFLFFLFAALWCLLSRRYLLLIPFAVVAAFTRPGVLALALTLGVHLVVRIVAARRGREALPAGQAIGIVAAGAVTAAAGLVWPLIATAVTHRPDAYLDTELSWWTGFVGRRHFAPLTPWFVMASTYLSWGGVVLVLAVVAAGAVWLTRPSSRALGHEIVGFTGSYWLYLVAVFLPQQSLVRLMMPVAPLLGSSVFSETRARRIASVSTAVGLQAVAVVLLWFVGYP</sequence>
<dbReference type="EMBL" id="BAABAU010000001">
    <property type="protein sequence ID" value="GAA4266518.1"/>
    <property type="molecule type" value="Genomic_DNA"/>
</dbReference>
<dbReference type="Proteomes" id="UP001501594">
    <property type="component" value="Unassembled WGS sequence"/>
</dbReference>
<feature type="transmembrane region" description="Helical" evidence="10">
    <location>
        <begin position="367"/>
        <end position="387"/>
    </location>
</feature>
<evidence type="ECO:0000256" key="8">
    <source>
        <dbReference type="ARBA" id="ARBA00022989"/>
    </source>
</evidence>
<reference evidence="12" key="1">
    <citation type="journal article" date="2019" name="Int. J. Syst. Evol. Microbiol.">
        <title>The Global Catalogue of Microorganisms (GCM) 10K type strain sequencing project: providing services to taxonomists for standard genome sequencing and annotation.</title>
        <authorList>
            <consortium name="The Broad Institute Genomics Platform"/>
            <consortium name="The Broad Institute Genome Sequencing Center for Infectious Disease"/>
            <person name="Wu L."/>
            <person name="Ma J."/>
        </authorList>
    </citation>
    <scope>NUCLEOTIDE SEQUENCE [LARGE SCALE GENOMIC DNA]</scope>
    <source>
        <strain evidence="12">JCM 17442</strain>
    </source>
</reference>
<organism evidence="11 12">
    <name type="scientific">Frondihabitans peucedani</name>
    <dbReference type="NCBI Taxonomy" id="598626"/>
    <lineage>
        <taxon>Bacteria</taxon>
        <taxon>Bacillati</taxon>
        <taxon>Actinomycetota</taxon>
        <taxon>Actinomycetes</taxon>
        <taxon>Micrococcales</taxon>
        <taxon>Microbacteriaceae</taxon>
        <taxon>Frondihabitans</taxon>
    </lineage>
</organism>
<gene>
    <name evidence="11" type="ORF">GCM10022256_21300</name>
</gene>
<comment type="pathway">
    <text evidence="2">Glycolipid biosynthesis; glycosylphosphatidylinositol-anchor biosynthesis.</text>
</comment>
<keyword evidence="9 10" id="KW-0472">Membrane</keyword>
<evidence type="ECO:0000256" key="9">
    <source>
        <dbReference type="ARBA" id="ARBA00023136"/>
    </source>
</evidence>
<name>A0ABP8E2S4_9MICO</name>
<keyword evidence="5" id="KW-0808">Transferase</keyword>
<evidence type="ECO:0000313" key="11">
    <source>
        <dbReference type="EMBL" id="GAA4266518.1"/>
    </source>
</evidence>